<feature type="transmembrane region" description="Helical" evidence="12">
    <location>
        <begin position="427"/>
        <end position="446"/>
    </location>
</feature>
<dbReference type="SUPFAM" id="SSF56784">
    <property type="entry name" value="HAD-like"/>
    <property type="match status" value="1"/>
</dbReference>
<dbReference type="Proteomes" id="UP000887540">
    <property type="component" value="Unplaced"/>
</dbReference>
<evidence type="ECO:0000256" key="12">
    <source>
        <dbReference type="SAM" id="Phobius"/>
    </source>
</evidence>
<keyword evidence="4 12" id="KW-0812">Transmembrane</keyword>
<dbReference type="SUPFAM" id="SSF81660">
    <property type="entry name" value="Metal cation-transporting ATPase, ATP-binding domain N"/>
    <property type="match status" value="1"/>
</dbReference>
<comment type="similarity">
    <text evidence="2">Belongs to the cation transport ATPase (P-type) (TC 3.A.3) family. Type V subfamily.</text>
</comment>
<dbReference type="AlphaFoldDB" id="A0A914ENB8"/>
<feature type="transmembrane region" description="Helical" evidence="12">
    <location>
        <begin position="553"/>
        <end position="575"/>
    </location>
</feature>
<evidence type="ECO:0000256" key="5">
    <source>
        <dbReference type="ARBA" id="ARBA00022723"/>
    </source>
</evidence>
<keyword evidence="10 12" id="KW-1133">Transmembrane helix</keyword>
<keyword evidence="9" id="KW-1278">Translocase</keyword>
<evidence type="ECO:0000256" key="1">
    <source>
        <dbReference type="ARBA" id="ARBA00004141"/>
    </source>
</evidence>
<dbReference type="GO" id="GO:0140358">
    <property type="term" value="F:P-type transmembrane transporter activity"/>
    <property type="evidence" value="ECO:0007669"/>
    <property type="project" value="InterPro"/>
</dbReference>
<dbReference type="GO" id="GO:0006874">
    <property type="term" value="P:intracellular calcium ion homeostasis"/>
    <property type="evidence" value="ECO:0007669"/>
    <property type="project" value="TreeGrafter"/>
</dbReference>
<evidence type="ECO:0000313" key="14">
    <source>
        <dbReference type="WBParaSite" id="ACRNAN_scaffold9717.g17426.t1"/>
    </source>
</evidence>
<feature type="transmembrane region" description="Helical" evidence="12">
    <location>
        <begin position="510"/>
        <end position="533"/>
    </location>
</feature>
<dbReference type="InterPro" id="IPR023298">
    <property type="entry name" value="ATPase_P-typ_TM_dom_sf"/>
</dbReference>
<evidence type="ECO:0000256" key="11">
    <source>
        <dbReference type="ARBA" id="ARBA00023136"/>
    </source>
</evidence>
<keyword evidence="13" id="KW-1185">Reference proteome</keyword>
<keyword evidence="6" id="KW-0547">Nucleotide-binding</keyword>
<keyword evidence="7" id="KW-0067">ATP-binding</keyword>
<evidence type="ECO:0000256" key="9">
    <source>
        <dbReference type="ARBA" id="ARBA00022967"/>
    </source>
</evidence>
<dbReference type="GO" id="GO:0046872">
    <property type="term" value="F:metal ion binding"/>
    <property type="evidence" value="ECO:0007669"/>
    <property type="project" value="UniProtKB-KW"/>
</dbReference>
<dbReference type="PANTHER" id="PTHR45630:SF8">
    <property type="entry name" value="CATION-TRANSPORTING ATPASE"/>
    <property type="match status" value="1"/>
</dbReference>
<name>A0A914ENB8_9BILA</name>
<proteinExistence type="inferred from homology"/>
<dbReference type="InterPro" id="IPR006544">
    <property type="entry name" value="P-type_TPase_V"/>
</dbReference>
<evidence type="ECO:0000256" key="2">
    <source>
        <dbReference type="ARBA" id="ARBA00006000"/>
    </source>
</evidence>
<protein>
    <submittedName>
        <fullName evidence="14">Uncharacterized protein</fullName>
    </submittedName>
</protein>
<evidence type="ECO:0000256" key="10">
    <source>
        <dbReference type="ARBA" id="ARBA00022989"/>
    </source>
</evidence>
<dbReference type="WBParaSite" id="ACRNAN_scaffold9717.g17426.t1">
    <property type="protein sequence ID" value="ACRNAN_scaffold9717.g17426.t1"/>
    <property type="gene ID" value="ACRNAN_scaffold9717.g17426"/>
</dbReference>
<dbReference type="SUPFAM" id="SSF81665">
    <property type="entry name" value="Calcium ATPase, transmembrane domain M"/>
    <property type="match status" value="1"/>
</dbReference>
<dbReference type="InterPro" id="IPR001757">
    <property type="entry name" value="P_typ_ATPase"/>
</dbReference>
<evidence type="ECO:0000313" key="13">
    <source>
        <dbReference type="Proteomes" id="UP000887540"/>
    </source>
</evidence>
<keyword evidence="11 12" id="KW-0472">Membrane</keyword>
<evidence type="ECO:0000256" key="3">
    <source>
        <dbReference type="ARBA" id="ARBA00022553"/>
    </source>
</evidence>
<feature type="transmembrane region" description="Helical" evidence="12">
    <location>
        <begin position="399"/>
        <end position="420"/>
    </location>
</feature>
<dbReference type="InterPro" id="IPR036412">
    <property type="entry name" value="HAD-like_sf"/>
</dbReference>
<comment type="subcellular location">
    <subcellularLocation>
        <location evidence="1">Membrane</location>
        <topology evidence="1">Multi-pass membrane protein</topology>
    </subcellularLocation>
</comment>
<dbReference type="GO" id="GO:0015203">
    <property type="term" value="F:polyamine transmembrane transporter activity"/>
    <property type="evidence" value="ECO:0007669"/>
    <property type="project" value="TreeGrafter"/>
</dbReference>
<feature type="transmembrane region" description="Helical" evidence="12">
    <location>
        <begin position="587"/>
        <end position="603"/>
    </location>
</feature>
<accession>A0A914ENB8</accession>
<dbReference type="GO" id="GO:0016887">
    <property type="term" value="F:ATP hydrolysis activity"/>
    <property type="evidence" value="ECO:0007669"/>
    <property type="project" value="InterPro"/>
</dbReference>
<keyword evidence="3" id="KW-0597">Phosphoprotein</keyword>
<sequence length="670" mass="75768">KLAFNMQSLPLDGEILKAAATCHSLTIINGELCGDPLDLILFRKTNWILEETSSCDEVEESSRYDLIQPIVIKSPLIGNQIQLELAVVRQFTFNPTLQRMAVIVHNPQEPGHSMCLYCKGSPEMIASLCCPETIPVDYQKVVNDYAQHGYRLIALAYRYLEVNYIHAQKIKREEIECNMTMLGLVVMENRVKKQTGSVINQLNRALIRTIMVTGDNILTAVSVAKECGIIKQNKCAYLLEADSKKSINEKTRLILKPCEAFDQYECSQNGKTHKSDIHINFSTNTTYQLAVTGTTFQVILEEYPELVEKLVCVCDVFARMSPEQKQQLINQLQQVDYTVAMCGDGANDCAALKAAHAGISLSEAEASIAAPFTSKIPDIRCVPMVIREGRAALVTSFGVFKYMAGYALTQFLTVTILYWLNTDLQDFQFLFIDFFLVTFVAVWFGYTPACEKISPTPPPTRLLSFISIFSILAQILINGLFQVFAFIYTSQQPWFIPVSIAINNDQDRSVRAMQGTAVFCVSTFQYITLAIIYSKGFPYRKPMYTNMPMTLTITVLTLVSSWVTVLPQQFVISFLNYDPIPYFVDRLFYAMLGVLSGIVSYMMEHFIVDELLLGIVEKLNRQNFQNTPNNSKYEKIICSIAESLSWLSPNSVDLRNKINFKNQEDIVDRF</sequence>
<keyword evidence="8" id="KW-0460">Magnesium</keyword>
<dbReference type="GO" id="GO:0016020">
    <property type="term" value="C:membrane"/>
    <property type="evidence" value="ECO:0007669"/>
    <property type="project" value="UniProtKB-SubCell"/>
</dbReference>
<reference evidence="14" key="1">
    <citation type="submission" date="2022-11" db="UniProtKB">
        <authorList>
            <consortium name="WormBaseParasite"/>
        </authorList>
    </citation>
    <scope>IDENTIFICATION</scope>
</reference>
<feature type="transmembrane region" description="Helical" evidence="12">
    <location>
        <begin position="466"/>
        <end position="489"/>
    </location>
</feature>
<keyword evidence="5" id="KW-0479">Metal-binding</keyword>
<evidence type="ECO:0000256" key="8">
    <source>
        <dbReference type="ARBA" id="ARBA00022842"/>
    </source>
</evidence>
<dbReference type="InterPro" id="IPR023214">
    <property type="entry name" value="HAD_sf"/>
</dbReference>
<evidence type="ECO:0000256" key="7">
    <source>
        <dbReference type="ARBA" id="ARBA00022840"/>
    </source>
</evidence>
<dbReference type="Gene3D" id="3.40.50.1000">
    <property type="entry name" value="HAD superfamily/HAD-like"/>
    <property type="match status" value="1"/>
</dbReference>
<dbReference type="NCBIfam" id="TIGR01494">
    <property type="entry name" value="ATPase_P-type"/>
    <property type="match status" value="1"/>
</dbReference>
<dbReference type="Gene3D" id="3.40.1110.10">
    <property type="entry name" value="Calcium-transporting ATPase, cytoplasmic domain N"/>
    <property type="match status" value="1"/>
</dbReference>
<dbReference type="NCBIfam" id="TIGR01657">
    <property type="entry name" value="P-ATPase-V"/>
    <property type="match status" value="1"/>
</dbReference>
<evidence type="ECO:0000256" key="4">
    <source>
        <dbReference type="ARBA" id="ARBA00022692"/>
    </source>
</evidence>
<evidence type="ECO:0000256" key="6">
    <source>
        <dbReference type="ARBA" id="ARBA00022741"/>
    </source>
</evidence>
<dbReference type="GO" id="GO:0019829">
    <property type="term" value="F:ATPase-coupled monoatomic cation transmembrane transporter activity"/>
    <property type="evidence" value="ECO:0007669"/>
    <property type="project" value="TreeGrafter"/>
</dbReference>
<dbReference type="GO" id="GO:0005524">
    <property type="term" value="F:ATP binding"/>
    <property type="evidence" value="ECO:0007669"/>
    <property type="project" value="UniProtKB-KW"/>
</dbReference>
<dbReference type="FunFam" id="3.40.50.1000:FF:000068">
    <property type="entry name" value="Cation-transporting ATPase"/>
    <property type="match status" value="1"/>
</dbReference>
<dbReference type="InterPro" id="IPR023299">
    <property type="entry name" value="ATPase_P-typ_cyto_dom_N"/>
</dbReference>
<dbReference type="PANTHER" id="PTHR45630">
    <property type="entry name" value="CATION-TRANSPORTING ATPASE-RELATED"/>
    <property type="match status" value="1"/>
</dbReference>
<dbReference type="PROSITE" id="PS01229">
    <property type="entry name" value="COF_2"/>
    <property type="match status" value="1"/>
</dbReference>
<organism evidence="13 14">
    <name type="scientific">Acrobeloides nanus</name>
    <dbReference type="NCBI Taxonomy" id="290746"/>
    <lineage>
        <taxon>Eukaryota</taxon>
        <taxon>Metazoa</taxon>
        <taxon>Ecdysozoa</taxon>
        <taxon>Nematoda</taxon>
        <taxon>Chromadorea</taxon>
        <taxon>Rhabditida</taxon>
        <taxon>Tylenchina</taxon>
        <taxon>Cephalobomorpha</taxon>
        <taxon>Cephaloboidea</taxon>
        <taxon>Cephalobidae</taxon>
        <taxon>Acrobeloides</taxon>
    </lineage>
</organism>
<dbReference type="Pfam" id="PF13246">
    <property type="entry name" value="Cation_ATPase"/>
    <property type="match status" value="1"/>
</dbReference>